<reference evidence="2 3" key="1">
    <citation type="submission" date="2020-10" db="EMBL/GenBank/DDBJ databases">
        <title>Wide distribution of Phycisphaera-like planctomycetes from WD2101 soil group in peatlands and genome analysis of the first cultivated representative.</title>
        <authorList>
            <person name="Dedysh S.N."/>
            <person name="Beletsky A.V."/>
            <person name="Ivanova A."/>
            <person name="Kulichevskaya I.S."/>
            <person name="Suzina N.E."/>
            <person name="Philippov D.A."/>
            <person name="Rakitin A.L."/>
            <person name="Mardanov A.V."/>
            <person name="Ravin N.V."/>
        </authorList>
    </citation>
    <scope>NUCLEOTIDE SEQUENCE [LARGE SCALE GENOMIC DNA]</scope>
    <source>
        <strain evidence="2 3">M1803</strain>
    </source>
</reference>
<feature type="domain" description="ABC transporter" evidence="1">
    <location>
        <begin position="13"/>
        <end position="234"/>
    </location>
</feature>
<dbReference type="AlphaFoldDB" id="A0A7M2WU61"/>
<dbReference type="Gene3D" id="3.40.50.300">
    <property type="entry name" value="P-loop containing nucleotide triphosphate hydrolases"/>
    <property type="match status" value="1"/>
</dbReference>
<dbReference type="RefSeq" id="WP_206292062.1">
    <property type="nucleotide sequence ID" value="NZ_CP063458.1"/>
</dbReference>
<dbReference type="EMBL" id="CP063458">
    <property type="protein sequence ID" value="QOV89048.1"/>
    <property type="molecule type" value="Genomic_DNA"/>
</dbReference>
<accession>A0A7M2WU61</accession>
<dbReference type="GO" id="GO:0016887">
    <property type="term" value="F:ATP hydrolysis activity"/>
    <property type="evidence" value="ECO:0007669"/>
    <property type="project" value="InterPro"/>
</dbReference>
<dbReference type="PROSITE" id="PS50893">
    <property type="entry name" value="ABC_TRANSPORTER_2"/>
    <property type="match status" value="1"/>
</dbReference>
<dbReference type="GO" id="GO:0005524">
    <property type="term" value="F:ATP binding"/>
    <property type="evidence" value="ECO:0007669"/>
    <property type="project" value="InterPro"/>
</dbReference>
<dbReference type="KEGG" id="hbs:IPV69_22945"/>
<protein>
    <recommendedName>
        <fullName evidence="1">ABC transporter domain-containing protein</fullName>
    </recommendedName>
</protein>
<keyword evidence="3" id="KW-1185">Reference proteome</keyword>
<dbReference type="SUPFAM" id="SSF52540">
    <property type="entry name" value="P-loop containing nucleoside triphosphate hydrolases"/>
    <property type="match status" value="1"/>
</dbReference>
<evidence type="ECO:0000313" key="3">
    <source>
        <dbReference type="Proteomes" id="UP000593765"/>
    </source>
</evidence>
<dbReference type="Proteomes" id="UP000593765">
    <property type="component" value="Chromosome"/>
</dbReference>
<sequence>MSDPNTADKPPVLAFEEVSIEMPQGFDHGIRGASFVLRPGDCCLVRLEWESLRSPLTDLATGVLEPDKGIVKYGGTDWNRMGFSQANRERGRVGRTFEGIGWVANLDVDENVILSERHHTWRADSELLHEAETLARQFGLESLPKTRPSQTKRLDLARASLVRAFMGSPTLLALERPEMSGYPEIMPPLLKQLAAARQRGAAVLWLTNRPEIWQEAEVRPTIRFTMSGETLVPV</sequence>
<dbReference type="InterPro" id="IPR027417">
    <property type="entry name" value="P-loop_NTPase"/>
</dbReference>
<name>A0A7M2WU61_9BACT</name>
<dbReference type="InterPro" id="IPR003439">
    <property type="entry name" value="ABC_transporter-like_ATP-bd"/>
</dbReference>
<proteinExistence type="predicted"/>
<evidence type="ECO:0000259" key="1">
    <source>
        <dbReference type="PROSITE" id="PS50893"/>
    </source>
</evidence>
<evidence type="ECO:0000313" key="2">
    <source>
        <dbReference type="EMBL" id="QOV89048.1"/>
    </source>
</evidence>
<organism evidence="2 3">
    <name type="scientific">Humisphaera borealis</name>
    <dbReference type="NCBI Taxonomy" id="2807512"/>
    <lineage>
        <taxon>Bacteria</taxon>
        <taxon>Pseudomonadati</taxon>
        <taxon>Planctomycetota</taxon>
        <taxon>Phycisphaerae</taxon>
        <taxon>Tepidisphaerales</taxon>
        <taxon>Tepidisphaeraceae</taxon>
        <taxon>Humisphaera</taxon>
    </lineage>
</organism>
<gene>
    <name evidence="2" type="ORF">IPV69_22945</name>
</gene>